<dbReference type="Pfam" id="PF06347">
    <property type="entry name" value="SH3_4"/>
    <property type="match status" value="2"/>
</dbReference>
<feature type="signal peptide" evidence="1">
    <location>
        <begin position="1"/>
        <end position="22"/>
    </location>
</feature>
<keyword evidence="3" id="KW-1185">Reference proteome</keyword>
<keyword evidence="1" id="KW-0732">Signal</keyword>
<dbReference type="EMBL" id="OAOQ01000009">
    <property type="protein sequence ID" value="SNX71253.1"/>
    <property type="molecule type" value="Genomic_DNA"/>
</dbReference>
<accession>A0A285CWC1</accession>
<dbReference type="AlphaFoldDB" id="A0A285CWC1"/>
<dbReference type="InterPro" id="IPR010466">
    <property type="entry name" value="DUF1058"/>
</dbReference>
<evidence type="ECO:0000313" key="2">
    <source>
        <dbReference type="EMBL" id="SNX71253.1"/>
    </source>
</evidence>
<name>A0A285CWC1_9RHOB</name>
<evidence type="ECO:0000256" key="1">
    <source>
        <dbReference type="SAM" id="SignalP"/>
    </source>
</evidence>
<dbReference type="RefSeq" id="WP_097030733.1">
    <property type="nucleotide sequence ID" value="NZ_OAOQ01000009.1"/>
</dbReference>
<dbReference type="OrthoDB" id="9810773at2"/>
<proteinExistence type="predicted"/>
<dbReference type="Gene3D" id="2.30.30.40">
    <property type="entry name" value="SH3 Domains"/>
    <property type="match status" value="1"/>
</dbReference>
<sequence>MGRMIAALAVVLALVAGAKTQAQDMAVEPSVEAAMAPPPGMPGMGPVTNLPLPRYVSLKTSEGNARRGPGLTHRIDWVFTRAGMPLRVTAEYEHWRRVEDFEGAGGWVHYSLLSGVRSAMVVAEMADLHEDPASGSPVNVHAERGVIVRLLQCITDWCRIGAGGERGWVIKTALWGVDPDEVLE</sequence>
<organism evidence="2 3">
    <name type="scientific">Cereibacter ovatus</name>
    <dbReference type="NCBI Taxonomy" id="439529"/>
    <lineage>
        <taxon>Bacteria</taxon>
        <taxon>Pseudomonadati</taxon>
        <taxon>Pseudomonadota</taxon>
        <taxon>Alphaproteobacteria</taxon>
        <taxon>Rhodobacterales</taxon>
        <taxon>Paracoccaceae</taxon>
        <taxon>Cereibacter</taxon>
    </lineage>
</organism>
<gene>
    <name evidence="2" type="ORF">SAMN05878503_10951</name>
</gene>
<protein>
    <submittedName>
        <fullName evidence="2">SH3-like domain-containing protein</fullName>
    </submittedName>
</protein>
<reference evidence="3" key="1">
    <citation type="submission" date="2017-08" db="EMBL/GenBank/DDBJ databases">
        <authorList>
            <person name="Varghese N."/>
            <person name="Submissions S."/>
        </authorList>
    </citation>
    <scope>NUCLEOTIDE SEQUENCE [LARGE SCALE GENOMIC DNA]</scope>
    <source>
        <strain evidence="3">JA234</strain>
    </source>
</reference>
<evidence type="ECO:0000313" key="3">
    <source>
        <dbReference type="Proteomes" id="UP000219467"/>
    </source>
</evidence>
<dbReference type="Proteomes" id="UP000219467">
    <property type="component" value="Unassembled WGS sequence"/>
</dbReference>
<feature type="chain" id="PRO_5013261603" evidence="1">
    <location>
        <begin position="23"/>
        <end position="184"/>
    </location>
</feature>